<keyword evidence="8 13" id="KW-1133">Transmembrane helix</keyword>
<proteinExistence type="inferred from homology"/>
<protein>
    <recommendedName>
        <fullName evidence="4">Mitochondrial thiamine pyrophosphate carrier 1</fullName>
    </recommendedName>
</protein>
<dbReference type="GeneID" id="54779471"/>
<dbReference type="InterPro" id="IPR018108">
    <property type="entry name" value="MCP_transmembrane"/>
</dbReference>
<dbReference type="OMA" id="PLEMINT"/>
<keyword evidence="7" id="KW-0677">Repeat</keyword>
<evidence type="ECO:0000256" key="10">
    <source>
        <dbReference type="PROSITE-ProRule" id="PRU00282"/>
    </source>
</evidence>
<feature type="repeat" description="Solcar" evidence="10">
    <location>
        <begin position="225"/>
        <end position="324"/>
    </location>
</feature>
<evidence type="ECO:0000256" key="5">
    <source>
        <dbReference type="ARBA" id="ARBA00022448"/>
    </source>
</evidence>
<feature type="repeat" description="Solcar" evidence="10">
    <location>
        <begin position="135"/>
        <end position="217"/>
    </location>
</feature>
<evidence type="ECO:0000256" key="11">
    <source>
        <dbReference type="RuleBase" id="RU000488"/>
    </source>
</evidence>
<dbReference type="RefSeq" id="XP_034014485.1">
    <property type="nucleotide sequence ID" value="XM_034159108.1"/>
</dbReference>
<dbReference type="AlphaFoldDB" id="A0A642UYT5"/>
<comment type="caution">
    <text evidence="14">The sequence shown here is derived from an EMBL/GenBank/DDBJ whole genome shotgun (WGS) entry which is preliminary data.</text>
</comment>
<keyword evidence="9 10" id="KW-0472">Membrane</keyword>
<evidence type="ECO:0000313" key="15">
    <source>
        <dbReference type="Proteomes" id="UP000449547"/>
    </source>
</evidence>
<comment type="subcellular location">
    <subcellularLocation>
        <location evidence="2">Membrane</location>
        <topology evidence="2">Multi-pass membrane protein</topology>
    </subcellularLocation>
</comment>
<keyword evidence="6 10" id="KW-0812">Transmembrane</keyword>
<accession>A0A642UYT5</accession>
<evidence type="ECO:0000256" key="7">
    <source>
        <dbReference type="ARBA" id="ARBA00022737"/>
    </source>
</evidence>
<evidence type="ECO:0000256" key="4">
    <source>
        <dbReference type="ARBA" id="ARBA00021935"/>
    </source>
</evidence>
<organism evidence="14 15">
    <name type="scientific">Diutina rugosa</name>
    <name type="common">Yeast</name>
    <name type="synonym">Candida rugosa</name>
    <dbReference type="NCBI Taxonomy" id="5481"/>
    <lineage>
        <taxon>Eukaryota</taxon>
        <taxon>Fungi</taxon>
        <taxon>Dikarya</taxon>
        <taxon>Ascomycota</taxon>
        <taxon>Saccharomycotina</taxon>
        <taxon>Pichiomycetes</taxon>
        <taxon>Debaryomycetaceae</taxon>
        <taxon>Diutina</taxon>
    </lineage>
</organism>
<evidence type="ECO:0000256" key="2">
    <source>
        <dbReference type="ARBA" id="ARBA00004141"/>
    </source>
</evidence>
<reference evidence="14 15" key="1">
    <citation type="submission" date="2019-07" db="EMBL/GenBank/DDBJ databases">
        <title>Genome assembly of two rare yeast pathogens: Diutina rugosa and Trichomonascus ciferrii.</title>
        <authorList>
            <person name="Mixao V."/>
            <person name="Saus E."/>
            <person name="Hansen A."/>
            <person name="Lass-Flor C."/>
            <person name="Gabaldon T."/>
        </authorList>
    </citation>
    <scope>NUCLEOTIDE SEQUENCE [LARGE SCALE GENOMIC DNA]</scope>
    <source>
        <strain evidence="14 15">CBS 613</strain>
    </source>
</reference>
<dbReference type="OrthoDB" id="446044at2759"/>
<feature type="repeat" description="Solcar" evidence="10">
    <location>
        <begin position="4"/>
        <end position="125"/>
    </location>
</feature>
<feature type="transmembrane region" description="Helical" evidence="13">
    <location>
        <begin position="141"/>
        <end position="162"/>
    </location>
</feature>
<evidence type="ECO:0000256" key="3">
    <source>
        <dbReference type="ARBA" id="ARBA00006375"/>
    </source>
</evidence>
<dbReference type="InterPro" id="IPR023395">
    <property type="entry name" value="MCP_dom_sf"/>
</dbReference>
<evidence type="ECO:0000313" key="14">
    <source>
        <dbReference type="EMBL" id="KAA8907134.1"/>
    </source>
</evidence>
<sequence>MTTLTPLEKAASGALASAIANTVVYPLDLSKTIIQTQVKQPPPKPKTDDKSQTSSESESDADSVFRQKYDKKHHDLKYKNTVDVLKKIYQKKGILGWYHGLLTTIFGSAVQNFAYFYWYTIVRRVYHNLYKTAAPSTITELGLGALAAAISQLFTMPIGVVTTAQQTSKEHKSVWQIAREIVENDGITGLWRGLKVSLVLCINPSITYGSYERLKQVLFPGRSIIKPQEAFFLGMCAKSLATLATQPLIVSKAMLQKKRDVKKVGNKVIKGTDDTYFETFPQALQHLWATERVKGLYKGVAPQLVKGVFVQGLLFMFKDQIDMLFMFLLQALKGKK</sequence>
<dbReference type="SUPFAM" id="SSF103506">
    <property type="entry name" value="Mitochondrial carrier"/>
    <property type="match status" value="1"/>
</dbReference>
<dbReference type="Pfam" id="PF00153">
    <property type="entry name" value="Mito_carr"/>
    <property type="match status" value="3"/>
</dbReference>
<dbReference type="VEuPathDB" id="FungiDB:DIURU_000818"/>
<evidence type="ECO:0000256" key="6">
    <source>
        <dbReference type="ARBA" id="ARBA00022692"/>
    </source>
</evidence>
<gene>
    <name evidence="14" type="ORF">DIURU_000818</name>
</gene>
<dbReference type="Gene3D" id="1.50.40.10">
    <property type="entry name" value="Mitochondrial carrier domain"/>
    <property type="match status" value="1"/>
</dbReference>
<evidence type="ECO:0000256" key="12">
    <source>
        <dbReference type="SAM" id="MobiDB-lite"/>
    </source>
</evidence>
<dbReference type="EMBL" id="SWFT01000027">
    <property type="protein sequence ID" value="KAA8907134.1"/>
    <property type="molecule type" value="Genomic_DNA"/>
</dbReference>
<dbReference type="Proteomes" id="UP000449547">
    <property type="component" value="Unassembled WGS sequence"/>
</dbReference>
<dbReference type="PANTHER" id="PTHR45939:SF1">
    <property type="entry name" value="MITOCHONDRIAL THIAMINE PYROPHOSPHATE CARRIER 1-RELATED"/>
    <property type="match status" value="1"/>
</dbReference>
<dbReference type="InterPro" id="IPR052217">
    <property type="entry name" value="Mito/Peroxisomal_Carrier"/>
</dbReference>
<feature type="transmembrane region" description="Helical" evidence="13">
    <location>
        <begin position="95"/>
        <end position="121"/>
    </location>
</feature>
<evidence type="ECO:0000256" key="8">
    <source>
        <dbReference type="ARBA" id="ARBA00022989"/>
    </source>
</evidence>
<name>A0A642UYT5_DIURU</name>
<dbReference type="GO" id="GO:0015217">
    <property type="term" value="F:ADP transmembrane transporter activity"/>
    <property type="evidence" value="ECO:0007669"/>
    <property type="project" value="TreeGrafter"/>
</dbReference>
<comment type="similarity">
    <text evidence="3 11">Belongs to the mitochondrial carrier (TC 2.A.29) family.</text>
</comment>
<evidence type="ECO:0000256" key="9">
    <source>
        <dbReference type="ARBA" id="ARBA00023136"/>
    </source>
</evidence>
<dbReference type="PROSITE" id="PS50920">
    <property type="entry name" value="SOLCAR"/>
    <property type="match status" value="3"/>
</dbReference>
<evidence type="ECO:0000256" key="1">
    <source>
        <dbReference type="ARBA" id="ARBA00002238"/>
    </source>
</evidence>
<dbReference type="GO" id="GO:0016020">
    <property type="term" value="C:membrane"/>
    <property type="evidence" value="ECO:0007669"/>
    <property type="project" value="UniProtKB-SubCell"/>
</dbReference>
<dbReference type="PANTHER" id="PTHR45939">
    <property type="entry name" value="PEROXISOMAL MEMBRANE PROTEIN PMP34-RELATED"/>
    <property type="match status" value="1"/>
</dbReference>
<keyword evidence="15" id="KW-1185">Reference proteome</keyword>
<comment type="function">
    <text evidence="1">Mitochondrial transporter that mediates uptake of thiamine pyrophosphate (ThPP) into mitochondria.</text>
</comment>
<feature type="region of interest" description="Disordered" evidence="12">
    <location>
        <begin position="36"/>
        <end position="64"/>
    </location>
</feature>
<evidence type="ECO:0000256" key="13">
    <source>
        <dbReference type="SAM" id="Phobius"/>
    </source>
</evidence>
<keyword evidence="5 11" id="KW-0813">Transport</keyword>